<evidence type="ECO:0000313" key="2">
    <source>
        <dbReference type="EMBL" id="MQM08072.1"/>
    </source>
</evidence>
<accession>A0A843WD20</accession>
<evidence type="ECO:0000313" key="3">
    <source>
        <dbReference type="Proteomes" id="UP000652761"/>
    </source>
</evidence>
<dbReference type="Proteomes" id="UP000652761">
    <property type="component" value="Unassembled WGS sequence"/>
</dbReference>
<comment type="caution">
    <text evidence="2">The sequence shown here is derived from an EMBL/GenBank/DDBJ whole genome shotgun (WGS) entry which is preliminary data.</text>
</comment>
<dbReference type="AlphaFoldDB" id="A0A843WD20"/>
<dbReference type="EMBL" id="NMUH01004023">
    <property type="protein sequence ID" value="MQM08072.1"/>
    <property type="molecule type" value="Genomic_DNA"/>
</dbReference>
<feature type="transmembrane region" description="Helical" evidence="1">
    <location>
        <begin position="120"/>
        <end position="146"/>
    </location>
</feature>
<feature type="transmembrane region" description="Helical" evidence="1">
    <location>
        <begin position="81"/>
        <end position="100"/>
    </location>
</feature>
<gene>
    <name evidence="2" type="ORF">Taro_040924</name>
</gene>
<proteinExistence type="predicted"/>
<evidence type="ECO:0000256" key="1">
    <source>
        <dbReference type="SAM" id="Phobius"/>
    </source>
</evidence>
<keyword evidence="3" id="KW-1185">Reference proteome</keyword>
<keyword evidence="1" id="KW-1133">Transmembrane helix</keyword>
<protein>
    <submittedName>
        <fullName evidence="2">Uncharacterized protein</fullName>
    </submittedName>
</protein>
<name>A0A843WD20_COLES</name>
<keyword evidence="1" id="KW-0812">Transmembrane</keyword>
<sequence>MENLRLVPKNTWDFFNLGYSLPNRFTTPSSSLVFFSFQVRRKPTSFTDSEANLLFKLIQVLLFRAQKLSHWYKPQQVPTGLPLLLFLFLPTSQRWIFYFGPLKAVSMMRWGELPRLSDTWAALFSILLAIFFPFLYVIQVVILLFIDM</sequence>
<organism evidence="2 3">
    <name type="scientific">Colocasia esculenta</name>
    <name type="common">Wild taro</name>
    <name type="synonym">Arum esculentum</name>
    <dbReference type="NCBI Taxonomy" id="4460"/>
    <lineage>
        <taxon>Eukaryota</taxon>
        <taxon>Viridiplantae</taxon>
        <taxon>Streptophyta</taxon>
        <taxon>Embryophyta</taxon>
        <taxon>Tracheophyta</taxon>
        <taxon>Spermatophyta</taxon>
        <taxon>Magnoliopsida</taxon>
        <taxon>Liliopsida</taxon>
        <taxon>Araceae</taxon>
        <taxon>Aroideae</taxon>
        <taxon>Colocasieae</taxon>
        <taxon>Colocasia</taxon>
    </lineage>
</organism>
<keyword evidence="1" id="KW-0472">Membrane</keyword>
<reference evidence="2" key="1">
    <citation type="submission" date="2017-07" db="EMBL/GenBank/DDBJ databases">
        <title>Taro Niue Genome Assembly and Annotation.</title>
        <authorList>
            <person name="Atibalentja N."/>
            <person name="Keating K."/>
            <person name="Fields C.J."/>
        </authorList>
    </citation>
    <scope>NUCLEOTIDE SEQUENCE</scope>
    <source>
        <strain evidence="2">Niue_2</strain>
        <tissue evidence="2">Leaf</tissue>
    </source>
</reference>